<dbReference type="Pfam" id="PF03795">
    <property type="entry name" value="YCII"/>
    <property type="match status" value="1"/>
</dbReference>
<name>A0AAD7GY35_9AGAR</name>
<accession>A0AAD7GY35</accession>
<evidence type="ECO:0000259" key="1">
    <source>
        <dbReference type="Pfam" id="PF03795"/>
    </source>
</evidence>
<comment type="caution">
    <text evidence="2">The sequence shown here is derived from an EMBL/GenBank/DDBJ whole genome shotgun (WGS) entry which is preliminary data.</text>
</comment>
<dbReference type="PANTHER" id="PTHR33606">
    <property type="entry name" value="PROTEIN YCII"/>
    <property type="match status" value="1"/>
</dbReference>
<evidence type="ECO:0000313" key="3">
    <source>
        <dbReference type="Proteomes" id="UP001215598"/>
    </source>
</evidence>
<dbReference type="Gene3D" id="3.30.70.1060">
    <property type="entry name" value="Dimeric alpha+beta barrel"/>
    <property type="match status" value="1"/>
</dbReference>
<keyword evidence="3" id="KW-1185">Reference proteome</keyword>
<dbReference type="EMBL" id="JARKIB010000442">
    <property type="protein sequence ID" value="KAJ7707832.1"/>
    <property type="molecule type" value="Genomic_DNA"/>
</dbReference>
<evidence type="ECO:0000313" key="2">
    <source>
        <dbReference type="EMBL" id="KAJ7707832.1"/>
    </source>
</evidence>
<dbReference type="Proteomes" id="UP001215598">
    <property type="component" value="Unassembled WGS sequence"/>
</dbReference>
<protein>
    <recommendedName>
        <fullName evidence="1">YCII-related domain-containing protein</fullName>
    </recommendedName>
</protein>
<sequence length="111" mass="12297">MSTPTLHKFIVYAPDKTDEGAFERRLSVRAKHLENAAKKIEDKTILVGGAMLTPESLTGADKKLTGSVLIYQAENLETVRGWIESDIYYTSSVWDPEKLVIAPFVAATPFP</sequence>
<reference evidence="2" key="1">
    <citation type="submission" date="2023-03" db="EMBL/GenBank/DDBJ databases">
        <title>Massive genome expansion in bonnet fungi (Mycena s.s.) driven by repeated elements and novel gene families across ecological guilds.</title>
        <authorList>
            <consortium name="Lawrence Berkeley National Laboratory"/>
            <person name="Harder C.B."/>
            <person name="Miyauchi S."/>
            <person name="Viragh M."/>
            <person name="Kuo A."/>
            <person name="Thoen E."/>
            <person name="Andreopoulos B."/>
            <person name="Lu D."/>
            <person name="Skrede I."/>
            <person name="Drula E."/>
            <person name="Henrissat B."/>
            <person name="Morin E."/>
            <person name="Kohler A."/>
            <person name="Barry K."/>
            <person name="LaButti K."/>
            <person name="Morin E."/>
            <person name="Salamov A."/>
            <person name="Lipzen A."/>
            <person name="Mereny Z."/>
            <person name="Hegedus B."/>
            <person name="Baldrian P."/>
            <person name="Stursova M."/>
            <person name="Weitz H."/>
            <person name="Taylor A."/>
            <person name="Grigoriev I.V."/>
            <person name="Nagy L.G."/>
            <person name="Martin F."/>
            <person name="Kauserud H."/>
        </authorList>
    </citation>
    <scope>NUCLEOTIDE SEQUENCE</scope>
    <source>
        <strain evidence="2">CBHHK182m</strain>
    </source>
</reference>
<organism evidence="2 3">
    <name type="scientific">Mycena metata</name>
    <dbReference type="NCBI Taxonomy" id="1033252"/>
    <lineage>
        <taxon>Eukaryota</taxon>
        <taxon>Fungi</taxon>
        <taxon>Dikarya</taxon>
        <taxon>Basidiomycota</taxon>
        <taxon>Agaricomycotina</taxon>
        <taxon>Agaricomycetes</taxon>
        <taxon>Agaricomycetidae</taxon>
        <taxon>Agaricales</taxon>
        <taxon>Marasmiineae</taxon>
        <taxon>Mycenaceae</taxon>
        <taxon>Mycena</taxon>
    </lineage>
</organism>
<dbReference type="InterPro" id="IPR011008">
    <property type="entry name" value="Dimeric_a/b-barrel"/>
</dbReference>
<proteinExistence type="predicted"/>
<dbReference type="InterPro" id="IPR005545">
    <property type="entry name" value="YCII"/>
</dbReference>
<dbReference type="PANTHER" id="PTHR33606:SF3">
    <property type="entry name" value="PROTEIN YCII"/>
    <property type="match status" value="1"/>
</dbReference>
<feature type="domain" description="YCII-related" evidence="1">
    <location>
        <begin position="12"/>
        <end position="94"/>
    </location>
</feature>
<gene>
    <name evidence="2" type="ORF">B0H16DRAFT_1481541</name>
</gene>
<dbReference type="InterPro" id="IPR051807">
    <property type="entry name" value="Sec-metab_biosynth-assoc"/>
</dbReference>
<dbReference type="AlphaFoldDB" id="A0AAD7GY35"/>
<dbReference type="SUPFAM" id="SSF54909">
    <property type="entry name" value="Dimeric alpha+beta barrel"/>
    <property type="match status" value="1"/>
</dbReference>